<evidence type="ECO:0000259" key="2">
    <source>
        <dbReference type="Pfam" id="PF05424"/>
    </source>
</evidence>
<dbReference type="Gene3D" id="1.20.58.830">
    <property type="match status" value="1"/>
</dbReference>
<dbReference type="RefSeq" id="XP_018638725.1">
    <property type="nucleotide sequence ID" value="XM_018783493.1"/>
</dbReference>
<evidence type="ECO:0000313" key="5">
    <source>
        <dbReference type="Proteomes" id="UP000076004"/>
    </source>
</evidence>
<feature type="non-terminal residue" evidence="3">
    <location>
        <position position="1"/>
    </location>
</feature>
<dbReference type="SUPFAM" id="SSF140924">
    <property type="entry name" value="Duffy binding domain-like"/>
    <property type="match status" value="2"/>
</dbReference>
<feature type="domain" description="Duffy-antigen binding" evidence="2">
    <location>
        <begin position="126"/>
        <end position="322"/>
    </location>
</feature>
<dbReference type="Gene3D" id="1.20.1310.20">
    <property type="entry name" value="Duffy-antigen binding domain"/>
    <property type="match status" value="2"/>
</dbReference>
<reference evidence="3" key="1">
    <citation type="journal article" date="2015" name="Nat. Commun.">
        <title>Ape parasite origins of human malaria virulence genes.</title>
        <authorList>
            <person name="Larremore D.B."/>
            <person name="Sundararaman S.A."/>
            <person name="Liu W."/>
            <person name="Proto W.R."/>
            <person name="Clauset A."/>
            <person name="Loy D.E."/>
            <person name="Speede S."/>
            <person name="Plenderleith L.J."/>
            <person name="Sharp P.M."/>
            <person name="Hahn B.H."/>
            <person name="Rayner J.C."/>
            <person name="Buckee C.O."/>
        </authorList>
    </citation>
    <scope>NUCLEOTIDE SEQUENCE</scope>
    <source>
        <strain evidence="3">SY75pte</strain>
    </source>
</reference>
<dbReference type="KEGG" id="pgab:PGSY75_0037200"/>
<feature type="non-terminal residue" evidence="3">
    <location>
        <position position="646"/>
    </location>
</feature>
<gene>
    <name evidence="4" type="ORF">PGSY75_0037200</name>
</gene>
<name>A0A0P0HST7_9APIC</name>
<evidence type="ECO:0000256" key="1">
    <source>
        <dbReference type="SAM" id="MobiDB-lite"/>
    </source>
</evidence>
<protein>
    <submittedName>
        <fullName evidence="3 4">EMP1-like protein</fullName>
    </submittedName>
</protein>
<feature type="compositionally biased region" description="Polar residues" evidence="1">
    <location>
        <begin position="468"/>
        <end position="481"/>
    </location>
</feature>
<reference evidence="4 5" key="2">
    <citation type="journal article" date="2016" name="Nat. Commun.">
        <title>Genomes of cryptic chimpanzee Plasmodium species reveal key evolutionary events leading to human malaria.</title>
        <authorList>
            <person name="Sundararaman S.A."/>
            <person name="Plenderleith L.J."/>
            <person name="Liu W."/>
            <person name="Loy D.E."/>
            <person name="Learn G.H."/>
            <person name="Li Y."/>
            <person name="Shaw K.S."/>
            <person name="Ayouba A."/>
            <person name="Peeters M."/>
            <person name="Speede S."/>
            <person name="Shaw G.M."/>
            <person name="Bushman F.D."/>
            <person name="Brisson D."/>
            <person name="Rayner J.C."/>
            <person name="Sharp P.M."/>
            <person name="Hahn B.H."/>
        </authorList>
    </citation>
    <scope>NUCLEOTIDE SEQUENCE [LARGE SCALE GENOMIC DNA]</scope>
    <source>
        <strain evidence="4 5">SY75</strain>
    </source>
</reference>
<dbReference type="GO" id="GO:0046789">
    <property type="term" value="F:host cell surface receptor binding"/>
    <property type="evidence" value="ECO:0007669"/>
    <property type="project" value="InterPro"/>
</dbReference>
<accession>A0A0P0HST7</accession>
<dbReference type="GeneID" id="29774101"/>
<evidence type="ECO:0000313" key="3">
    <source>
        <dbReference type="EMBL" id="ALJ75560.1"/>
    </source>
</evidence>
<dbReference type="EMBL" id="LVLB01000370">
    <property type="protein sequence ID" value="KYN93037.1"/>
    <property type="molecule type" value="Genomic_DNA"/>
</dbReference>
<evidence type="ECO:0000313" key="4">
    <source>
        <dbReference type="EMBL" id="KYN93037.1"/>
    </source>
</evidence>
<dbReference type="Proteomes" id="UP000076004">
    <property type="component" value="Unassembled WGS sequence"/>
</dbReference>
<feature type="domain" description="Duffy-antigen binding" evidence="2">
    <location>
        <begin position="546"/>
        <end position="640"/>
    </location>
</feature>
<dbReference type="EMBL" id="KP879240">
    <property type="protein sequence ID" value="ALJ75560.1"/>
    <property type="molecule type" value="Genomic_DNA"/>
</dbReference>
<dbReference type="InterPro" id="IPR042202">
    <property type="entry name" value="Duffy-ag-bd_sf"/>
</dbReference>
<dbReference type="InterPro" id="IPR008602">
    <property type="entry name" value="Duffy-antigen-binding"/>
</dbReference>
<feature type="region of interest" description="Disordered" evidence="1">
    <location>
        <begin position="438"/>
        <end position="481"/>
    </location>
</feature>
<sequence length="646" mass="73810">YKDFLKKKRKEWNDNFQKYLTDKENEQKDPKKITDTKVYSHPNHYLISACANNSCNGKEFIGILSNKKEYGEYEKVCKCDATSSKKEEEANPCSDSYTEYGCTEKKYDLGLWSSTYVTNPRDHGRVFAPPRRNSICIGWLFSPLDTSGGKDIAKNELRKKVIDAAIGEAHYLFKYYNEIKQIKTGSSDNTTAPTGYCDALKRSFADIGDIVKGTDLWSGGYSELVENNIYAVFQLDNDGKNGTLVKTKEELLEERKSWWDTIRADVWKAMNCKDNNKCDDTTIPDDDKKPQFLRWLEEWGQYICEERKKHLDDLKNKCNGNSNNITDVKCANSTKECKQQCNKYNRWINVYKREWTGQKSKYKEIYDNKDKTGYEDYKEHVKDHDNTNKYIEKSSNKCKNSGSNHINLDDVFQKRDNDYKKYEPFCTTCRINDIAQKANEKNKQQKPAVVPSSGGGGGGTTPKNGANQVDSTKTASTTTPNCDDNTRGGCTKYIEADDYTKIKGQQNCEGLKKAADEGKIKWDNSDGGLSYLKKGAFSNDLISPNVYLPPRKQKLCFRGLDGKYDGKDNGVNTEDKLKEQLMKVAEFEGINLGEYYKEKNKQGQNNDKYNYDVSPCNALKYSFLDLRDLILGYDMVEHDATGTGNK</sequence>
<dbReference type="GO" id="GO:0016020">
    <property type="term" value="C:membrane"/>
    <property type="evidence" value="ECO:0007669"/>
    <property type="project" value="InterPro"/>
</dbReference>
<dbReference type="AlphaFoldDB" id="A0A0P0HST7"/>
<organism evidence="3">
    <name type="scientific">Plasmodium gaboni</name>
    <dbReference type="NCBI Taxonomy" id="647221"/>
    <lineage>
        <taxon>Eukaryota</taxon>
        <taxon>Sar</taxon>
        <taxon>Alveolata</taxon>
        <taxon>Apicomplexa</taxon>
        <taxon>Aconoidasida</taxon>
        <taxon>Haemosporida</taxon>
        <taxon>Plasmodiidae</taxon>
        <taxon>Plasmodium</taxon>
        <taxon>Plasmodium (Laverania)</taxon>
    </lineage>
</organism>
<dbReference type="VEuPathDB" id="PlasmoDB:PGSY75_0037200"/>
<dbReference type="Pfam" id="PF05424">
    <property type="entry name" value="Duffy_binding"/>
    <property type="match status" value="2"/>
</dbReference>
<dbReference type="VEuPathDB" id="PlasmoDB:PGABG01_0711000"/>
<proteinExistence type="predicted"/>